<dbReference type="Proteomes" id="UP000593991">
    <property type="component" value="Segment"/>
</dbReference>
<proteinExistence type="predicted"/>
<evidence type="ECO:0000256" key="1">
    <source>
        <dbReference type="SAM" id="Coils"/>
    </source>
</evidence>
<reference evidence="2 3" key="1">
    <citation type="submission" date="2020-08" db="EMBL/GenBank/DDBJ databases">
        <authorList>
            <person name="Canfield G.S."/>
            <person name="Duerkop B.A."/>
        </authorList>
    </citation>
    <scope>NUCLEOTIDE SEQUENCE [LARGE SCALE GENOMIC DNA]</scope>
</reference>
<evidence type="ECO:0000313" key="2">
    <source>
        <dbReference type="EMBL" id="QOI68881.1"/>
    </source>
</evidence>
<gene>
    <name evidence="2" type="ORF">phi9184_ORF062</name>
</gene>
<accession>A0A7L8ZJH7</accession>
<protein>
    <submittedName>
        <fullName evidence="2">Uncharacterized protein</fullName>
    </submittedName>
</protein>
<sequence length="120" mass="14063">MTFLIKLLILVAIAIILQFTAVLASKVGDKANHKRIKQLKEVNKRLVEQNKRYENDYQSIYESMVRANTMTREIKKENEELKKQLEKQSNATYNYYIKCSIPNKDEATPPVTKKIEEQDN</sequence>
<feature type="coiled-coil region" evidence="1">
    <location>
        <begin position="36"/>
        <end position="91"/>
    </location>
</feature>
<name>A0A7L8ZJH7_9CAUD</name>
<keyword evidence="3" id="KW-1185">Reference proteome</keyword>
<evidence type="ECO:0000313" key="3">
    <source>
        <dbReference type="Proteomes" id="UP000593991"/>
    </source>
</evidence>
<keyword evidence="1" id="KW-0175">Coiled coil</keyword>
<organism evidence="2 3">
    <name type="scientific">Enterococcus phage 9184</name>
    <dbReference type="NCBI Taxonomy" id="2763103"/>
    <lineage>
        <taxon>Viruses</taxon>
        <taxon>Duplodnaviria</taxon>
        <taxon>Heunggongvirae</taxon>
        <taxon>Uroviricota</taxon>
        <taxon>Caudoviricetes</taxon>
        <taxon>Thiercelinvirus</taxon>
        <taxon>Thiercelinvirus v9184</taxon>
    </lineage>
</organism>
<dbReference type="EMBL" id="MT939242">
    <property type="protein sequence ID" value="QOI68881.1"/>
    <property type="molecule type" value="Genomic_DNA"/>
</dbReference>